<gene>
    <name evidence="1" type="ORF">LEP1GSC067_1916</name>
</gene>
<sequence>MSFYIFKINCKVWVCKSSHILFFTEKLVFLDRTHAKL</sequence>
<name>M3DUZ5_LEPIR</name>
<dbReference type="EMBL" id="AKWW02000002">
    <property type="protein sequence ID" value="EMF44978.1"/>
    <property type="molecule type" value="Genomic_DNA"/>
</dbReference>
<comment type="caution">
    <text evidence="1">The sequence shown here is derived from an EMBL/GenBank/DDBJ whole genome shotgun (WGS) entry which is preliminary data.</text>
</comment>
<dbReference type="Proteomes" id="UP000011754">
    <property type="component" value="Unassembled WGS sequence"/>
</dbReference>
<protein>
    <submittedName>
        <fullName evidence="1">Uncharacterized protein</fullName>
    </submittedName>
</protein>
<proteinExistence type="predicted"/>
<organism evidence="1 2">
    <name type="scientific">Leptospira interrogans serovar Lora str. TE 1992</name>
    <dbReference type="NCBI Taxonomy" id="1193028"/>
    <lineage>
        <taxon>Bacteria</taxon>
        <taxon>Pseudomonadati</taxon>
        <taxon>Spirochaetota</taxon>
        <taxon>Spirochaetia</taxon>
        <taxon>Leptospirales</taxon>
        <taxon>Leptospiraceae</taxon>
        <taxon>Leptospira</taxon>
    </lineage>
</organism>
<reference evidence="1 2" key="1">
    <citation type="submission" date="2013-01" db="EMBL/GenBank/DDBJ databases">
        <authorList>
            <person name="Harkins D.M."/>
            <person name="Durkin A.S."/>
            <person name="Brinkac L.M."/>
            <person name="Haft D.H."/>
            <person name="Selengut J.D."/>
            <person name="Sanka R."/>
            <person name="DePew J."/>
            <person name="Purushe J."/>
            <person name="Hartskeerl R.A."/>
            <person name="Ahmed A."/>
            <person name="van der Linden H."/>
            <person name="Goris M.G.A."/>
            <person name="Vinetz J.M."/>
            <person name="Sutton G.G."/>
            <person name="Nierman W.C."/>
            <person name="Fouts D.E."/>
        </authorList>
    </citation>
    <scope>NUCLEOTIDE SEQUENCE [LARGE SCALE GENOMIC DNA]</scope>
    <source>
        <strain evidence="1 2">TE 1992</strain>
    </source>
</reference>
<accession>M3DUZ5</accession>
<dbReference type="AlphaFoldDB" id="M3DUZ5"/>
<evidence type="ECO:0000313" key="2">
    <source>
        <dbReference type="Proteomes" id="UP000011754"/>
    </source>
</evidence>
<evidence type="ECO:0000313" key="1">
    <source>
        <dbReference type="EMBL" id="EMF44978.1"/>
    </source>
</evidence>